<dbReference type="EMBL" id="NCVQ01000008">
    <property type="protein sequence ID" value="PWZ15697.1"/>
    <property type="molecule type" value="Genomic_DNA"/>
</dbReference>
<name>A0A3L6E6H0_MAIZE</name>
<dbReference type="GO" id="GO:0005654">
    <property type="term" value="C:nucleoplasm"/>
    <property type="evidence" value="ECO:0007669"/>
    <property type="project" value="UniProtKB-SubCell"/>
</dbReference>
<keyword evidence="3" id="KW-0539">Nucleus</keyword>
<feature type="domain" description="RRM" evidence="5">
    <location>
        <begin position="34"/>
        <end position="92"/>
    </location>
</feature>
<comment type="caution">
    <text evidence="6">The sequence shown here is derived from an EMBL/GenBank/DDBJ whole genome shotgun (WGS) entry which is preliminary data.</text>
</comment>
<dbReference type="Pfam" id="PF00076">
    <property type="entry name" value="RRM_1"/>
    <property type="match status" value="1"/>
</dbReference>
<dbReference type="SUPFAM" id="SSF54928">
    <property type="entry name" value="RNA-binding domain, RBD"/>
    <property type="match status" value="1"/>
</dbReference>
<protein>
    <submittedName>
        <fullName evidence="6">Polyadenylate-binding protein, cytoplasmic and nuclear</fullName>
    </submittedName>
</protein>
<dbReference type="PANTHER" id="PTHR13798:SF11">
    <property type="entry name" value="RNA-BINDING PROTEIN 7-RELATED"/>
    <property type="match status" value="1"/>
</dbReference>
<dbReference type="AlphaFoldDB" id="A0A3L6E6H0"/>
<gene>
    <name evidence="6" type="primary">PAB1_4</name>
    <name evidence="6" type="ORF">Zm00014a_006403</name>
</gene>
<organism evidence="6 7">
    <name type="scientific">Zea mays</name>
    <name type="common">Maize</name>
    <dbReference type="NCBI Taxonomy" id="4577"/>
    <lineage>
        <taxon>Eukaryota</taxon>
        <taxon>Viridiplantae</taxon>
        <taxon>Streptophyta</taxon>
        <taxon>Embryophyta</taxon>
        <taxon>Tracheophyta</taxon>
        <taxon>Spermatophyta</taxon>
        <taxon>Magnoliopsida</taxon>
        <taxon>Liliopsida</taxon>
        <taxon>Poales</taxon>
        <taxon>Poaceae</taxon>
        <taxon>PACMAD clade</taxon>
        <taxon>Panicoideae</taxon>
        <taxon>Andropogonodae</taxon>
        <taxon>Andropogoneae</taxon>
        <taxon>Tripsacinae</taxon>
        <taxon>Zea</taxon>
    </lineage>
</organism>
<evidence type="ECO:0000256" key="4">
    <source>
        <dbReference type="PROSITE-ProRule" id="PRU00176"/>
    </source>
</evidence>
<keyword evidence="2 4" id="KW-0694">RNA-binding</keyword>
<dbReference type="InterPro" id="IPR012677">
    <property type="entry name" value="Nucleotide-bd_a/b_plait_sf"/>
</dbReference>
<dbReference type="PROSITE" id="PS50102">
    <property type="entry name" value="RRM"/>
    <property type="match status" value="1"/>
</dbReference>
<dbReference type="Proteomes" id="UP000251960">
    <property type="component" value="Chromosome 7"/>
</dbReference>
<sequence>MAAQGQAAAGSASESGGSPAASAAAAAAAAFPATSLYVGDLHESVQDAQLFDVFSQVGGVVSVRVCRDINSRKSLGYAYVNYNNTSDVAVRL</sequence>
<dbReference type="InterPro" id="IPR035979">
    <property type="entry name" value="RBD_domain_sf"/>
</dbReference>
<evidence type="ECO:0000256" key="3">
    <source>
        <dbReference type="ARBA" id="ARBA00023242"/>
    </source>
</evidence>
<dbReference type="Gene3D" id="3.30.70.330">
    <property type="match status" value="1"/>
</dbReference>
<proteinExistence type="predicted"/>
<dbReference type="InterPro" id="IPR052285">
    <property type="entry name" value="NEXT_complex_subunit"/>
</dbReference>
<dbReference type="SMART" id="SM00360">
    <property type="entry name" value="RRM"/>
    <property type="match status" value="1"/>
</dbReference>
<evidence type="ECO:0000256" key="1">
    <source>
        <dbReference type="ARBA" id="ARBA00004642"/>
    </source>
</evidence>
<comment type="subcellular location">
    <subcellularLocation>
        <location evidence="1">Nucleus</location>
        <location evidence="1">Nucleoplasm</location>
    </subcellularLocation>
</comment>
<dbReference type="GO" id="GO:0003723">
    <property type="term" value="F:RNA binding"/>
    <property type="evidence" value="ECO:0007669"/>
    <property type="project" value="UniProtKB-UniRule"/>
</dbReference>
<dbReference type="InterPro" id="IPR000504">
    <property type="entry name" value="RRM_dom"/>
</dbReference>
<accession>A0A3L6E6H0</accession>
<reference evidence="6 7" key="1">
    <citation type="journal article" date="2018" name="Nat. Genet.">
        <title>Extensive intraspecific gene order and gene structural variations between Mo17 and other maize genomes.</title>
        <authorList>
            <person name="Sun S."/>
            <person name="Zhou Y."/>
            <person name="Chen J."/>
            <person name="Shi J."/>
            <person name="Zhao H."/>
            <person name="Zhao H."/>
            <person name="Song W."/>
            <person name="Zhang M."/>
            <person name="Cui Y."/>
            <person name="Dong X."/>
            <person name="Liu H."/>
            <person name="Ma X."/>
            <person name="Jiao Y."/>
            <person name="Wang B."/>
            <person name="Wei X."/>
            <person name="Stein J.C."/>
            <person name="Glaubitz J.C."/>
            <person name="Lu F."/>
            <person name="Yu G."/>
            <person name="Liang C."/>
            <person name="Fengler K."/>
            <person name="Li B."/>
            <person name="Rafalski A."/>
            <person name="Schnable P.S."/>
            <person name="Ware D.H."/>
            <person name="Buckler E.S."/>
            <person name="Lai J."/>
        </authorList>
    </citation>
    <scope>NUCLEOTIDE SEQUENCE [LARGE SCALE GENOMIC DNA]</scope>
    <source>
        <strain evidence="7">cv. Missouri 17</strain>
        <tissue evidence="6">Seedling</tissue>
    </source>
</reference>
<evidence type="ECO:0000256" key="2">
    <source>
        <dbReference type="ARBA" id="ARBA00022884"/>
    </source>
</evidence>
<dbReference type="PANTHER" id="PTHR13798">
    <property type="entry name" value="RNA BINDING MOTIF RBM PROTEIN -RELATED"/>
    <property type="match status" value="1"/>
</dbReference>
<evidence type="ECO:0000259" key="5">
    <source>
        <dbReference type="PROSITE" id="PS50102"/>
    </source>
</evidence>
<evidence type="ECO:0000313" key="7">
    <source>
        <dbReference type="Proteomes" id="UP000251960"/>
    </source>
</evidence>
<evidence type="ECO:0000313" key="6">
    <source>
        <dbReference type="EMBL" id="PWZ15697.1"/>
    </source>
</evidence>